<accession>A0A1A7BHF5</accession>
<evidence type="ECO:0000313" key="1">
    <source>
        <dbReference type="EMBL" id="OBV11983.1"/>
    </source>
</evidence>
<dbReference type="AlphaFoldDB" id="A0A1A7BHF5"/>
<sequence length="41" mass="4545">MHGVAPAFFVSVRLRRCAYPSQGSFARPRESFSFVRGISLG</sequence>
<name>A0A1A7BHF5_9SPHN</name>
<comment type="caution">
    <text evidence="1">The sequence shown here is derived from an EMBL/GenBank/DDBJ whole genome shotgun (WGS) entry which is preliminary data.</text>
</comment>
<dbReference type="EMBL" id="LZYB01000001">
    <property type="protein sequence ID" value="OBV11983.1"/>
    <property type="molecule type" value="Genomic_DNA"/>
</dbReference>
<evidence type="ECO:0000313" key="2">
    <source>
        <dbReference type="Proteomes" id="UP000092484"/>
    </source>
</evidence>
<gene>
    <name evidence="1" type="ORF">I603_0114</name>
</gene>
<protein>
    <submittedName>
        <fullName evidence="1">Uncharacterized protein</fullName>
    </submittedName>
</protein>
<keyword evidence="2" id="KW-1185">Reference proteome</keyword>
<proteinExistence type="predicted"/>
<organism evidence="1 2">
    <name type="scientific">Erythrobacter dokdonensis DSW-74</name>
    <dbReference type="NCBI Taxonomy" id="1300349"/>
    <lineage>
        <taxon>Bacteria</taxon>
        <taxon>Pseudomonadati</taxon>
        <taxon>Pseudomonadota</taxon>
        <taxon>Alphaproteobacteria</taxon>
        <taxon>Sphingomonadales</taxon>
        <taxon>Erythrobacteraceae</taxon>
        <taxon>Erythrobacter/Porphyrobacter group</taxon>
        <taxon>Erythrobacter</taxon>
    </lineage>
</organism>
<dbReference type="Proteomes" id="UP000092484">
    <property type="component" value="Unassembled WGS sequence"/>
</dbReference>
<reference evidence="1 2" key="1">
    <citation type="submission" date="2016-06" db="EMBL/GenBank/DDBJ databases">
        <title>Genome sequence of Porphyrobacter dokdonensis DSW-74.</title>
        <authorList>
            <person name="Kim J.F."/>
            <person name="Song J.Y."/>
        </authorList>
    </citation>
    <scope>NUCLEOTIDE SEQUENCE [LARGE SCALE GENOMIC DNA]</scope>
    <source>
        <strain evidence="1 2">DSW-74</strain>
    </source>
</reference>